<accession>A0A1D9PSW4</accession>
<dbReference type="AlphaFoldDB" id="A0A1D9PSW4"/>
<dbReference type="VEuPathDB" id="FungiDB:sscle_01g005880"/>
<gene>
    <name evidence="2" type="ORF">sscle_01g005880</name>
</gene>
<feature type="chain" id="PRO_5009444821" evidence="1">
    <location>
        <begin position="20"/>
        <end position="109"/>
    </location>
</feature>
<protein>
    <submittedName>
        <fullName evidence="2">Uncharacterized protein</fullName>
    </submittedName>
</protein>
<sequence>MSPPLLGAIVISLPFLLSSSPLKYSRFLMGNLHRQHLRNTWKPNQSKECPSFGVLYNARNPALVFHANAVLLLFHLAVIPHTEYMSGSIQASLDLQLSCHVMHQLRIKI</sequence>
<keyword evidence="1" id="KW-0732">Signal</keyword>
<proteinExistence type="predicted"/>
<organism evidence="2 3">
    <name type="scientific">Sclerotinia sclerotiorum (strain ATCC 18683 / 1980 / Ss-1)</name>
    <name type="common">White mold</name>
    <name type="synonym">Whetzelinia sclerotiorum</name>
    <dbReference type="NCBI Taxonomy" id="665079"/>
    <lineage>
        <taxon>Eukaryota</taxon>
        <taxon>Fungi</taxon>
        <taxon>Dikarya</taxon>
        <taxon>Ascomycota</taxon>
        <taxon>Pezizomycotina</taxon>
        <taxon>Leotiomycetes</taxon>
        <taxon>Helotiales</taxon>
        <taxon>Sclerotiniaceae</taxon>
        <taxon>Sclerotinia</taxon>
    </lineage>
</organism>
<feature type="signal peptide" evidence="1">
    <location>
        <begin position="1"/>
        <end position="19"/>
    </location>
</feature>
<evidence type="ECO:0000313" key="3">
    <source>
        <dbReference type="Proteomes" id="UP000177798"/>
    </source>
</evidence>
<name>A0A1D9PSW4_SCLS1</name>
<evidence type="ECO:0000256" key="1">
    <source>
        <dbReference type="SAM" id="SignalP"/>
    </source>
</evidence>
<reference evidence="3" key="1">
    <citation type="journal article" date="2017" name="Genome Biol. Evol.">
        <title>The complete genome sequence of the phytopathogenic fungus Sclerotinia sclerotiorum reveals insights into the genome architecture of broad host range pathogens.</title>
        <authorList>
            <person name="Derbyshire M."/>
            <person name="Denton-Giles M."/>
            <person name="Hegedus D."/>
            <person name="Seifbarghy S."/>
            <person name="Rollins J."/>
            <person name="van Kan J."/>
            <person name="Seidl M.F."/>
            <person name="Faino L."/>
            <person name="Mbengue M."/>
            <person name="Navaud O."/>
            <person name="Raffaele S."/>
            <person name="Hammond-Kosack K."/>
            <person name="Heard S."/>
            <person name="Oliver R."/>
        </authorList>
    </citation>
    <scope>NUCLEOTIDE SEQUENCE [LARGE SCALE GENOMIC DNA]</scope>
    <source>
        <strain evidence="3">ATCC 18683 / 1980 / Ss-1</strain>
    </source>
</reference>
<dbReference type="Proteomes" id="UP000177798">
    <property type="component" value="Chromosome 1"/>
</dbReference>
<evidence type="ECO:0000313" key="2">
    <source>
        <dbReference type="EMBL" id="APA05818.1"/>
    </source>
</evidence>
<dbReference type="EMBL" id="CP017814">
    <property type="protein sequence ID" value="APA05818.1"/>
    <property type="molecule type" value="Genomic_DNA"/>
</dbReference>